<gene>
    <name evidence="2" type="ORF">SAMN05444580_102449</name>
</gene>
<dbReference type="STRING" id="168276.SAMN05444580_102449"/>
<dbReference type="RefSeq" id="WP_072846369.1">
    <property type="nucleotide sequence ID" value="NZ_FNAB01000002.1"/>
</dbReference>
<keyword evidence="3" id="KW-1185">Reference proteome</keyword>
<dbReference type="AlphaFoldDB" id="A0A1G6RGW0"/>
<evidence type="ECO:0000256" key="1">
    <source>
        <dbReference type="SAM" id="Phobius"/>
    </source>
</evidence>
<feature type="transmembrane region" description="Helical" evidence="1">
    <location>
        <begin position="61"/>
        <end position="80"/>
    </location>
</feature>
<feature type="transmembrane region" description="Helical" evidence="1">
    <location>
        <begin position="35"/>
        <end position="52"/>
    </location>
</feature>
<keyword evidence="1" id="KW-1133">Transmembrane helix</keyword>
<name>A0A1G6RGW0_9NOCA</name>
<proteinExistence type="predicted"/>
<keyword evidence="1" id="KW-0472">Membrane</keyword>
<protein>
    <recommendedName>
        <fullName evidence="4">DUF3180 domain-containing protein</fullName>
    </recommendedName>
</protein>
<organism evidence="2 3">
    <name type="scientific">Rhodococcus tukisamuensis</name>
    <dbReference type="NCBI Taxonomy" id="168276"/>
    <lineage>
        <taxon>Bacteria</taxon>
        <taxon>Bacillati</taxon>
        <taxon>Actinomycetota</taxon>
        <taxon>Actinomycetes</taxon>
        <taxon>Mycobacteriales</taxon>
        <taxon>Nocardiaceae</taxon>
        <taxon>Rhodococcus</taxon>
    </lineage>
</organism>
<reference evidence="2 3" key="1">
    <citation type="submission" date="2016-10" db="EMBL/GenBank/DDBJ databases">
        <authorList>
            <person name="de Groot N.N."/>
        </authorList>
    </citation>
    <scope>NUCLEOTIDE SEQUENCE [LARGE SCALE GENOMIC DNA]</scope>
    <source>
        <strain evidence="2 3">JCM 11308</strain>
    </source>
</reference>
<dbReference type="Proteomes" id="UP000199417">
    <property type="component" value="Unassembled WGS sequence"/>
</dbReference>
<dbReference type="EMBL" id="FNAB01000002">
    <property type="protein sequence ID" value="SDD03245.1"/>
    <property type="molecule type" value="Genomic_DNA"/>
</dbReference>
<accession>A0A1G6RGW0</accession>
<evidence type="ECO:0000313" key="3">
    <source>
        <dbReference type="Proteomes" id="UP000199417"/>
    </source>
</evidence>
<evidence type="ECO:0008006" key="4">
    <source>
        <dbReference type="Google" id="ProtNLM"/>
    </source>
</evidence>
<sequence length="185" mass="19242">MFTAVLLLALSAVGFVGYRRLRADAALRADVWARVRTYALAAGLLTLAAVSLRRGPTGETALVLACAAMLVLPLAARATAQDRAAVRECQRRAQLGLAPRRALVNVAALQARWVAAGALVYYCTGGFRGVVELTAAISHHVPGAGWALPAAAGATAVAGVTHVIVQRRRVAAEDARLNALDRAVG</sequence>
<keyword evidence="1" id="KW-0812">Transmembrane</keyword>
<evidence type="ECO:0000313" key="2">
    <source>
        <dbReference type="EMBL" id="SDD03245.1"/>
    </source>
</evidence>